<comment type="caution">
    <text evidence="1">The sequence shown here is derived from an EMBL/GenBank/DDBJ whole genome shotgun (WGS) entry which is preliminary data.</text>
</comment>
<dbReference type="RefSeq" id="WP_212492416.1">
    <property type="nucleotide sequence ID" value="NZ_JAFCJH010000007.1"/>
</dbReference>
<evidence type="ECO:0000313" key="1">
    <source>
        <dbReference type="EMBL" id="MBR0795674.1"/>
    </source>
</evidence>
<organism evidence="1 2">
    <name type="scientific">Bradyrhizobium jicamae</name>
    <dbReference type="NCBI Taxonomy" id="280332"/>
    <lineage>
        <taxon>Bacteria</taxon>
        <taxon>Pseudomonadati</taxon>
        <taxon>Pseudomonadota</taxon>
        <taxon>Alphaproteobacteria</taxon>
        <taxon>Hyphomicrobiales</taxon>
        <taxon>Nitrobacteraceae</taxon>
        <taxon>Bradyrhizobium</taxon>
    </lineage>
</organism>
<accession>A0ABS5FFX2</accession>
<evidence type="ECO:0008006" key="3">
    <source>
        <dbReference type="Google" id="ProtNLM"/>
    </source>
</evidence>
<keyword evidence="2" id="KW-1185">Reference proteome</keyword>
<protein>
    <recommendedName>
        <fullName evidence="3">Recombinase zinc beta ribbon domain-containing protein</fullName>
    </recommendedName>
</protein>
<evidence type="ECO:0000313" key="2">
    <source>
        <dbReference type="Proteomes" id="UP001315278"/>
    </source>
</evidence>
<name>A0ABS5FFX2_9BRAD</name>
<dbReference type="EMBL" id="JAFCJH010000007">
    <property type="protein sequence ID" value="MBR0795674.1"/>
    <property type="molecule type" value="Genomic_DNA"/>
</dbReference>
<proteinExistence type="predicted"/>
<gene>
    <name evidence="1" type="ORF">JQ615_09770</name>
</gene>
<dbReference type="Proteomes" id="UP001315278">
    <property type="component" value="Unassembled WGS sequence"/>
</dbReference>
<sequence>MQGEKSLKALARQIISRHEQALDRGDERRPHAVDLNPVTQIGLGVVDFPPTLPSNERCVIPLDDGEPNLEMPCAARRGRVHSLGEMILHFCVQCGAYGPFGYGVNLRSHRLGRWYCSKHRPTRGAQ</sequence>
<reference evidence="2" key="1">
    <citation type="journal article" date="2021" name="ISME J.">
        <title>Evolutionary origin and ecological implication of a unique nif island in free-living Bradyrhizobium lineages.</title>
        <authorList>
            <person name="Tao J."/>
        </authorList>
    </citation>
    <scope>NUCLEOTIDE SEQUENCE [LARGE SCALE GENOMIC DNA]</scope>
    <source>
        <strain evidence="2">SZCCT0434</strain>
    </source>
</reference>